<reference evidence="1" key="1">
    <citation type="submission" date="2021-05" db="EMBL/GenBank/DDBJ databases">
        <authorList>
            <person name="Alioto T."/>
            <person name="Alioto T."/>
            <person name="Gomez Garrido J."/>
        </authorList>
    </citation>
    <scope>NUCLEOTIDE SEQUENCE</scope>
</reference>
<protein>
    <submittedName>
        <fullName evidence="1">(northern house mosquito) hypothetical protein</fullName>
    </submittedName>
</protein>
<dbReference type="AlphaFoldDB" id="A0A8D8AVF4"/>
<dbReference type="EMBL" id="HBUE01050555">
    <property type="protein sequence ID" value="CAG6464213.1"/>
    <property type="molecule type" value="Transcribed_RNA"/>
</dbReference>
<name>A0A8D8AVF4_CULPI</name>
<organism evidence="1">
    <name type="scientific">Culex pipiens</name>
    <name type="common">House mosquito</name>
    <dbReference type="NCBI Taxonomy" id="7175"/>
    <lineage>
        <taxon>Eukaryota</taxon>
        <taxon>Metazoa</taxon>
        <taxon>Ecdysozoa</taxon>
        <taxon>Arthropoda</taxon>
        <taxon>Hexapoda</taxon>
        <taxon>Insecta</taxon>
        <taxon>Pterygota</taxon>
        <taxon>Neoptera</taxon>
        <taxon>Endopterygota</taxon>
        <taxon>Diptera</taxon>
        <taxon>Nematocera</taxon>
        <taxon>Culicoidea</taxon>
        <taxon>Culicidae</taxon>
        <taxon>Culicinae</taxon>
        <taxon>Culicini</taxon>
        <taxon>Culex</taxon>
        <taxon>Culex</taxon>
    </lineage>
</organism>
<sequence length="141" mass="15273">MRSSASAKLVSNTSSVSFLPSSNAFRASLTDLTSLSQAPPMCGADGGLKFQLVLASVNSSLHSASTRTISLLAPWKFVPLSLKNSMGIPLRQANRLIAMTHDCVVKLCTTSRWMARVVKHVKRLTQRFSERRPTVTATGPK</sequence>
<proteinExistence type="predicted"/>
<accession>A0A8D8AVF4</accession>
<evidence type="ECO:0000313" key="1">
    <source>
        <dbReference type="EMBL" id="CAG6464213.1"/>
    </source>
</evidence>